<evidence type="ECO:0000313" key="14">
    <source>
        <dbReference type="EMBL" id="ABA57672.1"/>
    </source>
</evidence>
<dbReference type="InterPro" id="IPR003265">
    <property type="entry name" value="HhH-GPD_domain"/>
</dbReference>
<comment type="cofactor">
    <cofactor evidence="12">
        <name>[4Fe-4S] cluster</name>
        <dbReference type="ChEBI" id="CHEBI:49883"/>
    </cofactor>
    <text evidence="12">Binds 1 [4Fe-4S] cluster.</text>
</comment>
<dbReference type="Pfam" id="PF10576">
    <property type="entry name" value="EndIII_4Fe-2S"/>
    <property type="match status" value="1"/>
</dbReference>
<dbReference type="PROSITE" id="PS01155">
    <property type="entry name" value="ENDONUCLEASE_III_2"/>
    <property type="match status" value="1"/>
</dbReference>
<keyword evidence="2 12" id="KW-0004">4Fe-4S</keyword>
<dbReference type="EMBL" id="CP000127">
    <property type="protein sequence ID" value="ABA57672.1"/>
    <property type="molecule type" value="Genomic_DNA"/>
</dbReference>
<dbReference type="GO" id="GO:0051539">
    <property type="term" value="F:4 iron, 4 sulfur cluster binding"/>
    <property type="evidence" value="ECO:0007669"/>
    <property type="project" value="UniProtKB-UniRule"/>
</dbReference>
<dbReference type="Proteomes" id="UP000006838">
    <property type="component" value="Chromosome"/>
</dbReference>
<comment type="function">
    <text evidence="12">DNA repair enzyme that has both DNA N-glycosylase activity and AP-lyase activity. The DNA N-glycosylase activity releases various damaged pyrimidines from DNA by cleaving the N-glycosidic bond, leaving an AP (apurinic/apyrimidinic) site. The AP-lyase activity cleaves the phosphodiester bond 3' to the AP site by a beta-elimination, leaving a 3'-terminal unsaturated sugar and a product with a terminal 5'-phosphate.</text>
</comment>
<evidence type="ECO:0000256" key="5">
    <source>
        <dbReference type="ARBA" id="ARBA00022801"/>
    </source>
</evidence>
<evidence type="ECO:0000256" key="6">
    <source>
        <dbReference type="ARBA" id="ARBA00023004"/>
    </source>
</evidence>
<dbReference type="SMART" id="SM00525">
    <property type="entry name" value="FES"/>
    <property type="match status" value="1"/>
</dbReference>
<reference evidence="15" key="1">
    <citation type="journal article" date="2006" name="Appl. Environ. Microbiol.">
        <title>Complete genome sequence of the marine, chemolithoautotrophic, ammonia-oxidizing bacterium Nitrosococcus oceani ATCC 19707.</title>
        <authorList>
            <person name="Klotz M.G."/>
            <person name="Arp D.J."/>
            <person name="Chain P.S.G."/>
            <person name="El-Sheikh A.F."/>
            <person name="Hauser L.J."/>
            <person name="Hommes N.G."/>
            <person name="Larimer F.W."/>
            <person name="Malfatti S.A."/>
            <person name="Norton J.M."/>
            <person name="Poret-Peterson A.T."/>
            <person name="Vergez L.M."/>
            <person name="Ward B.B."/>
        </authorList>
    </citation>
    <scope>NUCLEOTIDE SEQUENCE [LARGE SCALE GENOMIC DNA]</scope>
    <source>
        <strain evidence="15">ATCC 19707 / BCRC 17464 / NCIMB 11848 / C-107</strain>
    </source>
</reference>
<keyword evidence="3 12" id="KW-0479">Metal-binding</keyword>
<keyword evidence="15" id="KW-1185">Reference proteome</keyword>
<evidence type="ECO:0000256" key="11">
    <source>
        <dbReference type="ARBA" id="ARBA00023295"/>
    </source>
</evidence>
<keyword evidence="8 12" id="KW-0238">DNA-binding</keyword>
<keyword evidence="9 12" id="KW-0234">DNA repair</keyword>
<evidence type="ECO:0000256" key="12">
    <source>
        <dbReference type="HAMAP-Rule" id="MF_00942"/>
    </source>
</evidence>
<dbReference type="PANTHER" id="PTHR10359:SF18">
    <property type="entry name" value="ENDONUCLEASE III"/>
    <property type="match status" value="1"/>
</dbReference>
<dbReference type="Gene3D" id="1.10.1670.10">
    <property type="entry name" value="Helix-hairpin-Helix base-excision DNA repair enzymes (C-terminal)"/>
    <property type="match status" value="1"/>
</dbReference>
<feature type="binding site" evidence="12">
    <location>
        <position position="211"/>
    </location>
    <ligand>
        <name>[4Fe-4S] cluster</name>
        <dbReference type="ChEBI" id="CHEBI:49883"/>
    </ligand>
</feature>
<dbReference type="GO" id="GO:0006285">
    <property type="term" value="P:base-excision repair, AP site formation"/>
    <property type="evidence" value="ECO:0007669"/>
    <property type="project" value="TreeGrafter"/>
</dbReference>
<name>Q3JBX4_NITOC</name>
<dbReference type="InterPro" id="IPR005759">
    <property type="entry name" value="Nth"/>
</dbReference>
<dbReference type="AlphaFoldDB" id="Q3JBX4"/>
<keyword evidence="10 12" id="KW-0456">Lyase</keyword>
<evidence type="ECO:0000259" key="13">
    <source>
        <dbReference type="SMART" id="SM00478"/>
    </source>
</evidence>
<dbReference type="GO" id="GO:0003677">
    <property type="term" value="F:DNA binding"/>
    <property type="evidence" value="ECO:0007669"/>
    <property type="project" value="UniProtKB-UniRule"/>
</dbReference>
<dbReference type="KEGG" id="noc:Noc_1169"/>
<evidence type="ECO:0000256" key="1">
    <source>
        <dbReference type="ARBA" id="ARBA00008343"/>
    </source>
</evidence>
<feature type="binding site" evidence="12">
    <location>
        <position position="201"/>
    </location>
    <ligand>
        <name>[4Fe-4S] cluster</name>
        <dbReference type="ChEBI" id="CHEBI:49883"/>
    </ligand>
</feature>
<dbReference type="FunFam" id="1.10.1670.10:FF:000001">
    <property type="entry name" value="Endonuclease III"/>
    <property type="match status" value="1"/>
</dbReference>
<organism evidence="14 15">
    <name type="scientific">Nitrosococcus oceani (strain ATCC 19707 / BCRC 17464 / JCM 30415 / NCIMB 11848 / C-107)</name>
    <dbReference type="NCBI Taxonomy" id="323261"/>
    <lineage>
        <taxon>Bacteria</taxon>
        <taxon>Pseudomonadati</taxon>
        <taxon>Pseudomonadota</taxon>
        <taxon>Gammaproteobacteria</taxon>
        <taxon>Chromatiales</taxon>
        <taxon>Chromatiaceae</taxon>
        <taxon>Nitrosococcus</taxon>
    </lineage>
</organism>
<dbReference type="FunCoup" id="Q3JBX4">
    <property type="interactions" value="385"/>
</dbReference>
<dbReference type="FunFam" id="1.10.340.30:FF:000001">
    <property type="entry name" value="Endonuclease III"/>
    <property type="match status" value="1"/>
</dbReference>
<dbReference type="InterPro" id="IPR003651">
    <property type="entry name" value="Endonuclease3_FeS-loop_motif"/>
</dbReference>
<keyword evidence="5 12" id="KW-0378">Hydrolase</keyword>
<dbReference type="PROSITE" id="PS00764">
    <property type="entry name" value="ENDONUCLEASE_III_1"/>
    <property type="match status" value="1"/>
</dbReference>
<accession>Q3JBX4</accession>
<protein>
    <recommendedName>
        <fullName evidence="12">Endonuclease III</fullName>
        <ecNumber evidence="12">4.2.99.18</ecNumber>
    </recommendedName>
    <alternativeName>
        <fullName evidence="12">DNA-(apurinic or apyrimidinic site) lyase</fullName>
    </alternativeName>
</protein>
<dbReference type="GO" id="GO:0046872">
    <property type="term" value="F:metal ion binding"/>
    <property type="evidence" value="ECO:0007669"/>
    <property type="project" value="UniProtKB-KW"/>
</dbReference>
<dbReference type="CDD" id="cd00056">
    <property type="entry name" value="ENDO3c"/>
    <property type="match status" value="1"/>
</dbReference>
<comment type="catalytic activity">
    <reaction evidence="12">
        <text>2'-deoxyribonucleotide-(2'-deoxyribose 5'-phosphate)-2'-deoxyribonucleotide-DNA = a 3'-end 2'-deoxyribonucleotide-(2,3-dehydro-2,3-deoxyribose 5'-phosphate)-DNA + a 5'-end 5'-phospho-2'-deoxyribonucleoside-DNA + H(+)</text>
        <dbReference type="Rhea" id="RHEA:66592"/>
        <dbReference type="Rhea" id="RHEA-COMP:13180"/>
        <dbReference type="Rhea" id="RHEA-COMP:16897"/>
        <dbReference type="Rhea" id="RHEA-COMP:17067"/>
        <dbReference type="ChEBI" id="CHEBI:15378"/>
        <dbReference type="ChEBI" id="CHEBI:136412"/>
        <dbReference type="ChEBI" id="CHEBI:157695"/>
        <dbReference type="ChEBI" id="CHEBI:167181"/>
        <dbReference type="EC" id="4.2.99.18"/>
    </reaction>
</comment>
<evidence type="ECO:0000256" key="8">
    <source>
        <dbReference type="ARBA" id="ARBA00023125"/>
    </source>
</evidence>
<gene>
    <name evidence="12" type="primary">nth</name>
    <name evidence="14" type="ordered locus">Noc_1169</name>
</gene>
<sequence>MSCPSAFKNARPSMKKNAEIQEIFSRFQAANPKPTTELKHQTPFELLIAVILSAQATDKGVNKATAQLFPVANTPQAILDLGEEGLKHYIKTIGLFNSKAKNILQTCRLLLEQHGGQVPSDRVALEALAGVGRKTANVMLNTAFGQPTIAVDTHIFRVANRIGLASGKTPRQVEDTLTRVVPDEFLHDAHHWLILHGRYVCTARNPRCQECLINDLCDYYSKIAKEKSRGLKKTAS</sequence>
<evidence type="ECO:0000256" key="7">
    <source>
        <dbReference type="ARBA" id="ARBA00023014"/>
    </source>
</evidence>
<dbReference type="PIRSF" id="PIRSF001435">
    <property type="entry name" value="Nth"/>
    <property type="match status" value="1"/>
</dbReference>
<feature type="domain" description="HhH-GPD" evidence="13">
    <location>
        <begin position="52"/>
        <end position="199"/>
    </location>
</feature>
<dbReference type="Gene3D" id="1.10.340.30">
    <property type="entry name" value="Hypothetical protein, domain 2"/>
    <property type="match status" value="1"/>
</dbReference>
<proteinExistence type="inferred from homology"/>
<evidence type="ECO:0000256" key="4">
    <source>
        <dbReference type="ARBA" id="ARBA00022763"/>
    </source>
</evidence>
<dbReference type="InterPro" id="IPR004035">
    <property type="entry name" value="Endouclease-III_FeS-bd_BS"/>
</dbReference>
<keyword evidence="11 12" id="KW-0326">Glycosidase</keyword>
<evidence type="ECO:0000256" key="10">
    <source>
        <dbReference type="ARBA" id="ARBA00023239"/>
    </source>
</evidence>
<dbReference type="Pfam" id="PF00730">
    <property type="entry name" value="HhH-GPD"/>
    <property type="match status" value="1"/>
</dbReference>
<comment type="similarity">
    <text evidence="1 12">Belongs to the Nth/MutY family.</text>
</comment>
<dbReference type="InterPro" id="IPR011257">
    <property type="entry name" value="DNA_glycosylase"/>
</dbReference>
<dbReference type="eggNOG" id="COG0177">
    <property type="taxonomic scope" value="Bacteria"/>
</dbReference>
<dbReference type="InterPro" id="IPR023170">
    <property type="entry name" value="HhH_base_excis_C"/>
</dbReference>
<dbReference type="InParanoid" id="Q3JBX4"/>
<dbReference type="EC" id="4.2.99.18" evidence="12"/>
<feature type="binding site" evidence="12">
    <location>
        <position position="217"/>
    </location>
    <ligand>
        <name>[4Fe-4S] cluster</name>
        <dbReference type="ChEBI" id="CHEBI:49883"/>
    </ligand>
</feature>
<keyword evidence="6 12" id="KW-0408">Iron</keyword>
<evidence type="ECO:0000256" key="2">
    <source>
        <dbReference type="ARBA" id="ARBA00022485"/>
    </source>
</evidence>
<dbReference type="STRING" id="323261.Noc_1169"/>
<dbReference type="SUPFAM" id="SSF48150">
    <property type="entry name" value="DNA-glycosylase"/>
    <property type="match status" value="1"/>
</dbReference>
<evidence type="ECO:0000313" key="15">
    <source>
        <dbReference type="Proteomes" id="UP000006838"/>
    </source>
</evidence>
<dbReference type="PANTHER" id="PTHR10359">
    <property type="entry name" value="A/G-SPECIFIC ADENINE GLYCOSYLASE/ENDONUCLEASE III"/>
    <property type="match status" value="1"/>
</dbReference>
<keyword evidence="7 12" id="KW-0411">Iron-sulfur</keyword>
<dbReference type="SMART" id="SM00478">
    <property type="entry name" value="ENDO3c"/>
    <property type="match status" value="1"/>
</dbReference>
<keyword evidence="4 12" id="KW-0227">DNA damage</keyword>
<feature type="binding site" evidence="12">
    <location>
        <position position="208"/>
    </location>
    <ligand>
        <name>[4Fe-4S] cluster</name>
        <dbReference type="ChEBI" id="CHEBI:49883"/>
    </ligand>
</feature>
<dbReference type="HOGENOM" id="CLU_012862_3_0_6"/>
<evidence type="ECO:0000256" key="9">
    <source>
        <dbReference type="ARBA" id="ARBA00023204"/>
    </source>
</evidence>
<dbReference type="NCBIfam" id="TIGR01083">
    <property type="entry name" value="nth"/>
    <property type="match status" value="1"/>
</dbReference>
<dbReference type="GO" id="GO:0019104">
    <property type="term" value="F:DNA N-glycosylase activity"/>
    <property type="evidence" value="ECO:0007669"/>
    <property type="project" value="UniProtKB-UniRule"/>
</dbReference>
<dbReference type="InterPro" id="IPR004036">
    <property type="entry name" value="Endonuclease-III-like_CS2"/>
</dbReference>
<evidence type="ECO:0000256" key="3">
    <source>
        <dbReference type="ARBA" id="ARBA00022723"/>
    </source>
</evidence>
<dbReference type="GO" id="GO:0140078">
    <property type="term" value="F:class I DNA-(apurinic or apyrimidinic site) endonuclease activity"/>
    <property type="evidence" value="ECO:0007669"/>
    <property type="project" value="UniProtKB-EC"/>
</dbReference>
<dbReference type="HAMAP" id="MF_00942">
    <property type="entry name" value="Nth"/>
    <property type="match status" value="1"/>
</dbReference>